<feature type="compositionally biased region" description="Polar residues" evidence="1">
    <location>
        <begin position="16"/>
        <end position="37"/>
    </location>
</feature>
<accession>A0A0B6ZZB3</accession>
<feature type="non-terminal residue" evidence="2">
    <location>
        <position position="120"/>
    </location>
</feature>
<proteinExistence type="predicted"/>
<dbReference type="AlphaFoldDB" id="A0A0B6ZZB3"/>
<sequence>MVLHRTRERCLKKMQHSMSASSISENAQTIEENQSPDEQVRVEYEHSYTKKKSTKAKERYTEEAAENNTSMKLTEQNMNKSIGFGFEIKPTELPLLMTENVKKSSFELPHSRVPLKVNTD</sequence>
<reference evidence="2" key="1">
    <citation type="submission" date="2014-12" db="EMBL/GenBank/DDBJ databases">
        <title>Insight into the proteome of Arion vulgaris.</title>
        <authorList>
            <person name="Aradska J."/>
            <person name="Bulat T."/>
            <person name="Smidak R."/>
            <person name="Sarate P."/>
            <person name="Gangsoo J."/>
            <person name="Sialana F."/>
            <person name="Bilban M."/>
            <person name="Lubec G."/>
        </authorList>
    </citation>
    <scope>NUCLEOTIDE SEQUENCE</scope>
    <source>
        <tissue evidence="2">Skin</tissue>
    </source>
</reference>
<name>A0A0B6ZZB3_9EUPU</name>
<protein>
    <submittedName>
        <fullName evidence="2">Uncharacterized protein</fullName>
    </submittedName>
</protein>
<evidence type="ECO:0000313" key="2">
    <source>
        <dbReference type="EMBL" id="CEK73075.1"/>
    </source>
</evidence>
<evidence type="ECO:0000256" key="1">
    <source>
        <dbReference type="SAM" id="MobiDB-lite"/>
    </source>
</evidence>
<feature type="compositionally biased region" description="Basic residues" evidence="1">
    <location>
        <begin position="1"/>
        <end position="15"/>
    </location>
</feature>
<feature type="region of interest" description="Disordered" evidence="1">
    <location>
        <begin position="1"/>
        <end position="74"/>
    </location>
</feature>
<gene>
    <name evidence="2" type="primary">ORF85199</name>
</gene>
<organism evidence="2">
    <name type="scientific">Arion vulgaris</name>
    <dbReference type="NCBI Taxonomy" id="1028688"/>
    <lineage>
        <taxon>Eukaryota</taxon>
        <taxon>Metazoa</taxon>
        <taxon>Spiralia</taxon>
        <taxon>Lophotrochozoa</taxon>
        <taxon>Mollusca</taxon>
        <taxon>Gastropoda</taxon>
        <taxon>Heterobranchia</taxon>
        <taxon>Euthyneura</taxon>
        <taxon>Panpulmonata</taxon>
        <taxon>Eupulmonata</taxon>
        <taxon>Stylommatophora</taxon>
        <taxon>Helicina</taxon>
        <taxon>Arionoidea</taxon>
        <taxon>Arionidae</taxon>
        <taxon>Arion</taxon>
    </lineage>
</organism>
<feature type="compositionally biased region" description="Basic and acidic residues" evidence="1">
    <location>
        <begin position="38"/>
        <end position="48"/>
    </location>
</feature>
<dbReference type="EMBL" id="HACG01026210">
    <property type="protein sequence ID" value="CEK73075.1"/>
    <property type="molecule type" value="Transcribed_RNA"/>
</dbReference>